<sequence length="174" mass="19451">MHKCHCCASGALNPDHRIIGCSHPGCGMWFHEVCLIWGALQGLREQLQKRSGLMPQKWLRRVGRIEQIDAKVTNRRQVDLEMDSQTANTLESKDVGTLETLVSRLLGELSVPRPGDQNDESKPGPYRPLQDSFAAKLKLEEGPTLLEIQNSGEHGSWSTFLTEVYCLGCERPLA</sequence>
<feature type="region of interest" description="Disordered" evidence="1">
    <location>
        <begin position="109"/>
        <end position="129"/>
    </location>
</feature>
<evidence type="ECO:0000313" key="3">
    <source>
        <dbReference type="Proteomes" id="UP000717696"/>
    </source>
</evidence>
<reference evidence="2" key="1">
    <citation type="journal article" date="2021" name="Nat. Commun.">
        <title>Genetic determinants of endophytism in the Arabidopsis root mycobiome.</title>
        <authorList>
            <person name="Mesny F."/>
            <person name="Miyauchi S."/>
            <person name="Thiergart T."/>
            <person name="Pickel B."/>
            <person name="Atanasova L."/>
            <person name="Karlsson M."/>
            <person name="Huettel B."/>
            <person name="Barry K.W."/>
            <person name="Haridas S."/>
            <person name="Chen C."/>
            <person name="Bauer D."/>
            <person name="Andreopoulos W."/>
            <person name="Pangilinan J."/>
            <person name="LaButti K."/>
            <person name="Riley R."/>
            <person name="Lipzen A."/>
            <person name="Clum A."/>
            <person name="Drula E."/>
            <person name="Henrissat B."/>
            <person name="Kohler A."/>
            <person name="Grigoriev I.V."/>
            <person name="Martin F.M."/>
            <person name="Hacquard S."/>
        </authorList>
    </citation>
    <scope>NUCLEOTIDE SEQUENCE</scope>
    <source>
        <strain evidence="2">MPI-CAGE-AT-0021</strain>
    </source>
</reference>
<evidence type="ECO:0000256" key="1">
    <source>
        <dbReference type="SAM" id="MobiDB-lite"/>
    </source>
</evidence>
<keyword evidence="3" id="KW-1185">Reference proteome</keyword>
<proteinExistence type="predicted"/>
<organism evidence="2 3">
    <name type="scientific">Dactylonectria estremocensis</name>
    <dbReference type="NCBI Taxonomy" id="1079267"/>
    <lineage>
        <taxon>Eukaryota</taxon>
        <taxon>Fungi</taxon>
        <taxon>Dikarya</taxon>
        <taxon>Ascomycota</taxon>
        <taxon>Pezizomycotina</taxon>
        <taxon>Sordariomycetes</taxon>
        <taxon>Hypocreomycetidae</taxon>
        <taxon>Hypocreales</taxon>
        <taxon>Nectriaceae</taxon>
        <taxon>Dactylonectria</taxon>
    </lineage>
</organism>
<protein>
    <submittedName>
        <fullName evidence="2">Uncharacterized protein</fullName>
    </submittedName>
</protein>
<dbReference type="OrthoDB" id="10399265at2759"/>
<dbReference type="AlphaFoldDB" id="A0A9P9I883"/>
<dbReference type="EMBL" id="JAGMUU010000056">
    <property type="protein sequence ID" value="KAH7111496.1"/>
    <property type="molecule type" value="Genomic_DNA"/>
</dbReference>
<comment type="caution">
    <text evidence="2">The sequence shown here is derived from an EMBL/GenBank/DDBJ whole genome shotgun (WGS) entry which is preliminary data.</text>
</comment>
<evidence type="ECO:0000313" key="2">
    <source>
        <dbReference type="EMBL" id="KAH7111496.1"/>
    </source>
</evidence>
<gene>
    <name evidence="2" type="ORF">B0J13DRAFT_660042</name>
</gene>
<accession>A0A9P9I883</accession>
<dbReference type="Proteomes" id="UP000717696">
    <property type="component" value="Unassembled WGS sequence"/>
</dbReference>
<name>A0A9P9I883_9HYPO</name>